<gene>
    <name evidence="1" type="ORF">CFX0092_A2038</name>
</gene>
<keyword evidence="2" id="KW-1185">Reference proteome</keyword>
<accession>A0A160T1Z8</accession>
<sequence length="80" mass="9368">MLKNITLSADEALIGAARRQAALQNTTLNVLFRQWLERFVTQQDVEARQQAAARYDELMRRLSHVDAGRKFTREELNERH</sequence>
<evidence type="ECO:0000313" key="1">
    <source>
        <dbReference type="EMBL" id="CUS03916.2"/>
    </source>
</evidence>
<dbReference type="AlphaFoldDB" id="A0A160T1Z8"/>
<dbReference type="OrthoDB" id="598340at2"/>
<proteinExistence type="predicted"/>
<name>A0A160T1Z8_9CHLR</name>
<protein>
    <submittedName>
        <fullName evidence="1">Uncharacterized protein</fullName>
    </submittedName>
</protein>
<organism evidence="1 2">
    <name type="scientific">Candidatus Promineifilum breve</name>
    <dbReference type="NCBI Taxonomy" id="1806508"/>
    <lineage>
        <taxon>Bacteria</taxon>
        <taxon>Bacillati</taxon>
        <taxon>Chloroflexota</taxon>
        <taxon>Ardenticatenia</taxon>
        <taxon>Candidatus Promineifilales</taxon>
        <taxon>Candidatus Promineifilaceae</taxon>
        <taxon>Candidatus Promineifilum</taxon>
    </lineage>
</organism>
<dbReference type="KEGG" id="pbf:CFX0092_A2038"/>
<reference evidence="1" key="1">
    <citation type="submission" date="2016-01" db="EMBL/GenBank/DDBJ databases">
        <authorList>
            <person name="Mcilroy J.S."/>
            <person name="Karst M S."/>
            <person name="Albertsen M."/>
        </authorList>
    </citation>
    <scope>NUCLEOTIDE SEQUENCE</scope>
    <source>
        <strain evidence="1">Cfx-K</strain>
    </source>
</reference>
<evidence type="ECO:0000313" key="2">
    <source>
        <dbReference type="Proteomes" id="UP000215027"/>
    </source>
</evidence>
<dbReference type="EMBL" id="LN890655">
    <property type="protein sequence ID" value="CUS03916.2"/>
    <property type="molecule type" value="Genomic_DNA"/>
</dbReference>
<dbReference type="RefSeq" id="WP_095044873.1">
    <property type="nucleotide sequence ID" value="NZ_LN890655.1"/>
</dbReference>
<dbReference type="Proteomes" id="UP000215027">
    <property type="component" value="Chromosome I"/>
</dbReference>